<dbReference type="EMBL" id="GGEC01036288">
    <property type="protein sequence ID" value="MBX16772.1"/>
    <property type="molecule type" value="Transcribed_RNA"/>
</dbReference>
<keyword evidence="1" id="KW-0812">Transmembrane</keyword>
<evidence type="ECO:0000256" key="1">
    <source>
        <dbReference type="SAM" id="Phobius"/>
    </source>
</evidence>
<accession>A0A2P2LFL7</accession>
<reference evidence="2" key="1">
    <citation type="submission" date="2018-02" db="EMBL/GenBank/DDBJ databases">
        <title>Rhizophora mucronata_Transcriptome.</title>
        <authorList>
            <person name="Meera S.P."/>
            <person name="Sreeshan A."/>
            <person name="Augustine A."/>
        </authorList>
    </citation>
    <scope>NUCLEOTIDE SEQUENCE</scope>
    <source>
        <tissue evidence="2">Leaf</tissue>
    </source>
</reference>
<dbReference type="AlphaFoldDB" id="A0A2P2LFL7"/>
<name>A0A2P2LFL7_RHIMU</name>
<sequence length="136" mass="15520">MFSRSISTKNLSFVSQRRRLIPYEPILIPFRALFSTHMVGDRPMLVGHFYSMLLFSCFASQILVFNSSFGFLVLVFFSQLGRSGISFILLCTMPNMATSLNYRGRLEFLREALGSISSKVPVLIRYFPHSSTICFP</sequence>
<proteinExistence type="predicted"/>
<organism evidence="2">
    <name type="scientific">Rhizophora mucronata</name>
    <name type="common">Asiatic mangrove</name>
    <dbReference type="NCBI Taxonomy" id="61149"/>
    <lineage>
        <taxon>Eukaryota</taxon>
        <taxon>Viridiplantae</taxon>
        <taxon>Streptophyta</taxon>
        <taxon>Embryophyta</taxon>
        <taxon>Tracheophyta</taxon>
        <taxon>Spermatophyta</taxon>
        <taxon>Magnoliopsida</taxon>
        <taxon>eudicotyledons</taxon>
        <taxon>Gunneridae</taxon>
        <taxon>Pentapetalae</taxon>
        <taxon>rosids</taxon>
        <taxon>fabids</taxon>
        <taxon>Malpighiales</taxon>
        <taxon>Rhizophoraceae</taxon>
        <taxon>Rhizophora</taxon>
    </lineage>
</organism>
<keyword evidence="1" id="KW-0472">Membrane</keyword>
<protein>
    <submittedName>
        <fullName evidence="2">Uncharacterized protein</fullName>
    </submittedName>
</protein>
<evidence type="ECO:0000313" key="2">
    <source>
        <dbReference type="EMBL" id="MBX16772.1"/>
    </source>
</evidence>
<keyword evidence="1" id="KW-1133">Transmembrane helix</keyword>
<feature type="transmembrane region" description="Helical" evidence="1">
    <location>
        <begin position="52"/>
        <end position="77"/>
    </location>
</feature>